<dbReference type="GO" id="GO:0046353">
    <property type="term" value="F:aminoglycoside 3-N-acetyltransferase activity"/>
    <property type="evidence" value="ECO:0007669"/>
    <property type="project" value="UniProtKB-EC"/>
</dbReference>
<keyword evidence="2 4" id="KW-0808">Transferase</keyword>
<evidence type="ECO:0000256" key="3">
    <source>
        <dbReference type="ARBA" id="ARBA00023315"/>
    </source>
</evidence>
<dbReference type="EC" id="2.3.1.-" evidence="4"/>
<keyword evidence="4" id="KW-0046">Antibiotic resistance</keyword>
<evidence type="ECO:0000256" key="4">
    <source>
        <dbReference type="RuleBase" id="RU365031"/>
    </source>
</evidence>
<dbReference type="Proteomes" id="UP000192940">
    <property type="component" value="Chromosome I"/>
</dbReference>
<keyword evidence="3 4" id="KW-0012">Acyltransferase</keyword>
<organism evidence="5 6">
    <name type="scientific">Paenibacillus uliginis N3/975</name>
    <dbReference type="NCBI Taxonomy" id="1313296"/>
    <lineage>
        <taxon>Bacteria</taxon>
        <taxon>Bacillati</taxon>
        <taxon>Bacillota</taxon>
        <taxon>Bacilli</taxon>
        <taxon>Bacillales</taxon>
        <taxon>Paenibacillaceae</taxon>
        <taxon>Paenibacillus</taxon>
    </lineage>
</organism>
<dbReference type="GO" id="GO:0046677">
    <property type="term" value="P:response to antibiotic"/>
    <property type="evidence" value="ECO:0007669"/>
    <property type="project" value="UniProtKB-KW"/>
</dbReference>
<keyword evidence="6" id="KW-1185">Reference proteome</keyword>
<sequence>MIVEKPVTIEEIANDLRRLGVKAGMTLLVHSSLKSMGGWIVGGAEAVIMALEEVLGDEGTLVMPTHSADLTDPSTWRNPPADPKWWQLIRDSMPPYDKDFTLTSGMGQIPETFRRQSDVLRSAHPHVSFAARGRNAEVITQSHPLSDSLGEQSPLAKLYELGAYVLMLGTSYENNTSFHLAEYRGAWQGKQKITANAPVRREGGRTVWEEFSDINFDSDDFEQAGADYERDCPDGYTRGSVHNSTCILAQQRIMVDYAVKWIEANRKA</sequence>
<dbReference type="PANTHER" id="PTHR11104:SF0">
    <property type="entry name" value="SPBETA PROPHAGE-DERIVED AMINOGLYCOSIDE N(3')-ACETYLTRANSFERASE-LIKE PROTEIN YOKD"/>
    <property type="match status" value="1"/>
</dbReference>
<dbReference type="Pfam" id="PF02522">
    <property type="entry name" value="Antibiotic_NAT"/>
    <property type="match status" value="1"/>
</dbReference>
<gene>
    <name evidence="5" type="ORF">SAMN05661091_0816</name>
</gene>
<name>A0A1X7GP12_9BACL</name>
<evidence type="ECO:0000256" key="2">
    <source>
        <dbReference type="ARBA" id="ARBA00022679"/>
    </source>
</evidence>
<reference evidence="5 6" key="1">
    <citation type="submission" date="2017-04" db="EMBL/GenBank/DDBJ databases">
        <authorList>
            <person name="Afonso C.L."/>
            <person name="Miller P.J."/>
            <person name="Scott M.A."/>
            <person name="Spackman E."/>
            <person name="Goraichik I."/>
            <person name="Dimitrov K.M."/>
            <person name="Suarez D.L."/>
            <person name="Swayne D.E."/>
        </authorList>
    </citation>
    <scope>NUCLEOTIDE SEQUENCE [LARGE SCALE GENOMIC DNA]</scope>
    <source>
        <strain evidence="5 6">N3/975</strain>
    </source>
</reference>
<evidence type="ECO:0000256" key="1">
    <source>
        <dbReference type="ARBA" id="ARBA00006383"/>
    </source>
</evidence>
<dbReference type="EMBL" id="LT840184">
    <property type="protein sequence ID" value="SMF71918.1"/>
    <property type="molecule type" value="Genomic_DNA"/>
</dbReference>
<dbReference type="AlphaFoldDB" id="A0A1X7GP12"/>
<dbReference type="SUPFAM" id="SSF110710">
    <property type="entry name" value="TTHA0583/YokD-like"/>
    <property type="match status" value="1"/>
</dbReference>
<dbReference type="InterPro" id="IPR028345">
    <property type="entry name" value="Antibiotic_NAT-like"/>
</dbReference>
<accession>A0A1X7GP12</accession>
<protein>
    <recommendedName>
        <fullName evidence="4">Aminoglycoside N(3)-acetyltransferase</fullName>
        <ecNumber evidence="4">2.3.1.-</ecNumber>
    </recommendedName>
</protein>
<dbReference type="PANTHER" id="PTHR11104">
    <property type="entry name" value="AMINOGLYCOSIDE N3-ACETYLTRANSFERASE"/>
    <property type="match status" value="1"/>
</dbReference>
<dbReference type="RefSeq" id="WP_208917872.1">
    <property type="nucleotide sequence ID" value="NZ_LT840184.1"/>
</dbReference>
<proteinExistence type="inferred from homology"/>
<comment type="catalytic activity">
    <reaction evidence="4">
        <text>a 2-deoxystreptamine antibiotic + acetyl-CoA = an N(3)-acetyl-2-deoxystreptamine antibiotic + CoA + H(+)</text>
        <dbReference type="Rhea" id="RHEA:12665"/>
        <dbReference type="ChEBI" id="CHEBI:15378"/>
        <dbReference type="ChEBI" id="CHEBI:57287"/>
        <dbReference type="ChEBI" id="CHEBI:57288"/>
        <dbReference type="ChEBI" id="CHEBI:57921"/>
        <dbReference type="ChEBI" id="CHEBI:77452"/>
        <dbReference type="EC" id="2.3.1.81"/>
    </reaction>
</comment>
<evidence type="ECO:0000313" key="5">
    <source>
        <dbReference type="EMBL" id="SMF71918.1"/>
    </source>
</evidence>
<evidence type="ECO:0000313" key="6">
    <source>
        <dbReference type="Proteomes" id="UP000192940"/>
    </source>
</evidence>
<dbReference type="InterPro" id="IPR003679">
    <property type="entry name" value="Amioglycoside_AcTrfase"/>
</dbReference>
<comment type="similarity">
    <text evidence="1 4">Belongs to the antibiotic N-acetyltransferase family.</text>
</comment>